<dbReference type="AlphaFoldDB" id="A0A7W7GRH6"/>
<evidence type="ECO:0000256" key="1">
    <source>
        <dbReference type="ARBA" id="ARBA00004202"/>
    </source>
</evidence>
<feature type="region of interest" description="Disordered" evidence="7">
    <location>
        <begin position="229"/>
        <end position="299"/>
    </location>
</feature>
<dbReference type="PROSITE" id="PS50893">
    <property type="entry name" value="ABC_TRANSPORTER_2"/>
    <property type="match status" value="1"/>
</dbReference>
<keyword evidence="10" id="KW-1185">Reference proteome</keyword>
<dbReference type="SUPFAM" id="SSF52540">
    <property type="entry name" value="P-loop containing nucleoside triphosphate hydrolases"/>
    <property type="match status" value="1"/>
</dbReference>
<dbReference type="GO" id="GO:0046677">
    <property type="term" value="P:response to antibiotic"/>
    <property type="evidence" value="ECO:0007669"/>
    <property type="project" value="UniProtKB-KW"/>
</dbReference>
<dbReference type="GO" id="GO:0005524">
    <property type="term" value="F:ATP binding"/>
    <property type="evidence" value="ECO:0007669"/>
    <property type="project" value="UniProtKB-KW"/>
</dbReference>
<evidence type="ECO:0000256" key="3">
    <source>
        <dbReference type="ARBA" id="ARBA00022448"/>
    </source>
</evidence>
<organism evidence="9 10">
    <name type="scientific">Actinoplanes octamycinicus</name>
    <dbReference type="NCBI Taxonomy" id="135948"/>
    <lineage>
        <taxon>Bacteria</taxon>
        <taxon>Bacillati</taxon>
        <taxon>Actinomycetota</taxon>
        <taxon>Actinomycetes</taxon>
        <taxon>Micromonosporales</taxon>
        <taxon>Micromonosporaceae</taxon>
        <taxon>Actinoplanes</taxon>
    </lineage>
</organism>
<evidence type="ECO:0000256" key="4">
    <source>
        <dbReference type="ARBA" id="ARBA00022741"/>
    </source>
</evidence>
<comment type="caution">
    <text evidence="9">The sequence shown here is derived from an EMBL/GenBank/DDBJ whole genome shotgun (WGS) entry which is preliminary data.</text>
</comment>
<proteinExistence type="inferred from homology"/>
<dbReference type="GO" id="GO:0016887">
    <property type="term" value="F:ATP hydrolysis activity"/>
    <property type="evidence" value="ECO:0007669"/>
    <property type="project" value="InterPro"/>
</dbReference>
<keyword evidence="5 9" id="KW-0067">ATP-binding</keyword>
<dbReference type="EMBL" id="JACHNB010000001">
    <property type="protein sequence ID" value="MBB4736963.1"/>
    <property type="molecule type" value="Genomic_DNA"/>
</dbReference>
<protein>
    <submittedName>
        <fullName evidence="9">ABC-2 type transport system ATP-binding protein</fullName>
    </submittedName>
</protein>
<dbReference type="GO" id="GO:0005886">
    <property type="term" value="C:plasma membrane"/>
    <property type="evidence" value="ECO:0007669"/>
    <property type="project" value="UniProtKB-SubCell"/>
</dbReference>
<evidence type="ECO:0000256" key="2">
    <source>
        <dbReference type="ARBA" id="ARBA00005417"/>
    </source>
</evidence>
<dbReference type="InterPro" id="IPR027417">
    <property type="entry name" value="P-loop_NTPase"/>
</dbReference>
<evidence type="ECO:0000313" key="10">
    <source>
        <dbReference type="Proteomes" id="UP000546162"/>
    </source>
</evidence>
<dbReference type="PANTHER" id="PTHR42711">
    <property type="entry name" value="ABC TRANSPORTER ATP-BINDING PROTEIN"/>
    <property type="match status" value="1"/>
</dbReference>
<dbReference type="InterPro" id="IPR003593">
    <property type="entry name" value="AAA+_ATPase"/>
</dbReference>
<feature type="domain" description="ABC transporter" evidence="8">
    <location>
        <begin position="4"/>
        <end position="215"/>
    </location>
</feature>
<feature type="compositionally biased region" description="Acidic residues" evidence="7">
    <location>
        <begin position="252"/>
        <end position="291"/>
    </location>
</feature>
<keyword evidence="6" id="KW-0046">Antibiotic resistance</keyword>
<evidence type="ECO:0000259" key="8">
    <source>
        <dbReference type="PROSITE" id="PS50893"/>
    </source>
</evidence>
<evidence type="ECO:0000256" key="6">
    <source>
        <dbReference type="ARBA" id="ARBA00023251"/>
    </source>
</evidence>
<dbReference type="InterPro" id="IPR050763">
    <property type="entry name" value="ABC_transporter_ATP-binding"/>
</dbReference>
<dbReference type="SMART" id="SM00382">
    <property type="entry name" value="AAA"/>
    <property type="match status" value="1"/>
</dbReference>
<comment type="subcellular location">
    <subcellularLocation>
        <location evidence="1">Cell membrane</location>
        <topology evidence="1">Peripheral membrane protein</topology>
    </subcellularLocation>
</comment>
<gene>
    <name evidence="9" type="ORF">BJY16_000422</name>
</gene>
<dbReference type="Proteomes" id="UP000546162">
    <property type="component" value="Unassembled WGS sequence"/>
</dbReference>
<evidence type="ECO:0000313" key="9">
    <source>
        <dbReference type="EMBL" id="MBB4736963.1"/>
    </source>
</evidence>
<accession>A0A7W7GRH6</accession>
<dbReference type="Pfam" id="PF00005">
    <property type="entry name" value="ABC_tran"/>
    <property type="match status" value="1"/>
</dbReference>
<dbReference type="Gene3D" id="3.40.50.300">
    <property type="entry name" value="P-loop containing nucleotide triphosphate hydrolases"/>
    <property type="match status" value="1"/>
</dbReference>
<comment type="similarity">
    <text evidence="2">Belongs to the ABC transporter superfamily.</text>
</comment>
<evidence type="ECO:0000256" key="7">
    <source>
        <dbReference type="SAM" id="MobiDB-lite"/>
    </source>
</evidence>
<name>A0A7W7GRH6_9ACTN</name>
<keyword evidence="3" id="KW-0813">Transport</keyword>
<dbReference type="InterPro" id="IPR003439">
    <property type="entry name" value="ABC_transporter-like_ATP-bd"/>
</dbReference>
<dbReference type="RefSeq" id="WP_185037444.1">
    <property type="nucleotide sequence ID" value="NZ_BAABFG010000005.1"/>
</dbReference>
<dbReference type="PANTHER" id="PTHR42711:SF5">
    <property type="entry name" value="ABC TRANSPORTER ATP-BINDING PROTEIN NATA"/>
    <property type="match status" value="1"/>
</dbReference>
<keyword evidence="4" id="KW-0547">Nucleotide-binding</keyword>
<evidence type="ECO:0000256" key="5">
    <source>
        <dbReference type="ARBA" id="ARBA00022840"/>
    </source>
</evidence>
<reference evidence="9 10" key="1">
    <citation type="submission" date="2020-08" db="EMBL/GenBank/DDBJ databases">
        <title>Sequencing the genomes of 1000 actinobacteria strains.</title>
        <authorList>
            <person name="Klenk H.-P."/>
        </authorList>
    </citation>
    <scope>NUCLEOTIDE SEQUENCE [LARGE SCALE GENOMIC DNA]</scope>
    <source>
        <strain evidence="9 10">DSM 45809</strain>
    </source>
</reference>
<sequence length="299" mass="31464">MTVLSARGAGVRHHRRWLVRDLDLTVEPGETVAVVGPPGSGRTSTLLLLAGRLRSSAGTVSLPGTAVLAQVTGVNDPEPAFTVREHVQERLALLGRPRREAGAVALHGLDPELHGRELTPYQKQVLGLVLAGLARPAVIALDGVDAGLDARERTELWGLLGTLAAAGTTILVTAREVDPARVTRVVRLSDPQTAEPGRAVVQTADEYAATLTGWPFGASAALLHAPVDEPAQPVDSPVDETQPVDAPVDETQPADDDEPADDEPADDDEPDDDEPADEPADDEPVDPEPVDGDSVRSDK</sequence>